<dbReference type="InterPro" id="IPR007838">
    <property type="entry name" value="Cell_div_ZapA-like"/>
</dbReference>
<dbReference type="GO" id="GO:0030428">
    <property type="term" value="C:cell septum"/>
    <property type="evidence" value="ECO:0007669"/>
    <property type="project" value="TreeGrafter"/>
</dbReference>
<dbReference type="GO" id="GO:0000921">
    <property type="term" value="P:septin ring assembly"/>
    <property type="evidence" value="ECO:0007669"/>
    <property type="project" value="TreeGrafter"/>
</dbReference>
<dbReference type="OrthoDB" id="9808604at2"/>
<evidence type="ECO:0000256" key="6">
    <source>
        <dbReference type="ARBA" id="ARBA00023306"/>
    </source>
</evidence>
<evidence type="ECO:0000256" key="4">
    <source>
        <dbReference type="ARBA" id="ARBA00022618"/>
    </source>
</evidence>
<keyword evidence="4 10" id="KW-0132">Cell division</keyword>
<comment type="subunit">
    <text evidence="8">Homodimer. Interacts with FtsZ.</text>
</comment>
<evidence type="ECO:0000313" key="10">
    <source>
        <dbReference type="EMBL" id="SHE33014.1"/>
    </source>
</evidence>
<evidence type="ECO:0000256" key="7">
    <source>
        <dbReference type="ARBA" id="ARBA00024910"/>
    </source>
</evidence>
<organism evidence="10 11">
    <name type="scientific">Desulforamulus putei DSM 12395</name>
    <dbReference type="NCBI Taxonomy" id="1121429"/>
    <lineage>
        <taxon>Bacteria</taxon>
        <taxon>Bacillati</taxon>
        <taxon>Bacillota</taxon>
        <taxon>Clostridia</taxon>
        <taxon>Eubacteriales</taxon>
        <taxon>Peptococcaceae</taxon>
        <taxon>Desulforamulus</taxon>
    </lineage>
</organism>
<dbReference type="SUPFAM" id="SSF102829">
    <property type="entry name" value="Cell division protein ZapA-like"/>
    <property type="match status" value="1"/>
</dbReference>
<dbReference type="GO" id="GO:0000917">
    <property type="term" value="P:division septum assembly"/>
    <property type="evidence" value="ECO:0007669"/>
    <property type="project" value="UniProtKB-KW"/>
</dbReference>
<reference evidence="11" key="1">
    <citation type="submission" date="2016-11" db="EMBL/GenBank/DDBJ databases">
        <authorList>
            <person name="Varghese N."/>
            <person name="Submissions S."/>
        </authorList>
    </citation>
    <scope>NUCLEOTIDE SEQUENCE [LARGE SCALE GENOMIC DNA]</scope>
    <source>
        <strain evidence="11">DSM 12395</strain>
    </source>
</reference>
<protein>
    <recommendedName>
        <fullName evidence="2">Cell division protein ZapA</fullName>
    </recommendedName>
    <alternativeName>
        <fullName evidence="9">Z ring-associated protein ZapA</fullName>
    </alternativeName>
</protein>
<dbReference type="Gene3D" id="6.10.250.790">
    <property type="match status" value="1"/>
</dbReference>
<keyword evidence="11" id="KW-1185">Reference proteome</keyword>
<dbReference type="Pfam" id="PF05164">
    <property type="entry name" value="ZapA"/>
    <property type="match status" value="1"/>
</dbReference>
<dbReference type="Proteomes" id="UP000184148">
    <property type="component" value="Unassembled WGS sequence"/>
</dbReference>
<evidence type="ECO:0000256" key="8">
    <source>
        <dbReference type="ARBA" id="ARBA00026068"/>
    </source>
</evidence>
<keyword evidence="3" id="KW-0963">Cytoplasm</keyword>
<evidence type="ECO:0000313" key="11">
    <source>
        <dbReference type="Proteomes" id="UP000184148"/>
    </source>
</evidence>
<dbReference type="InterPro" id="IPR036192">
    <property type="entry name" value="Cell_div_ZapA-like_sf"/>
</dbReference>
<dbReference type="GO" id="GO:0005829">
    <property type="term" value="C:cytosol"/>
    <property type="evidence" value="ECO:0007669"/>
    <property type="project" value="TreeGrafter"/>
</dbReference>
<accession>A0A1M4SL65</accession>
<evidence type="ECO:0000256" key="2">
    <source>
        <dbReference type="ARBA" id="ARBA00015195"/>
    </source>
</evidence>
<dbReference type="PANTHER" id="PTHR34981:SF1">
    <property type="entry name" value="CELL DIVISION PROTEIN ZAPA"/>
    <property type="match status" value="1"/>
</dbReference>
<gene>
    <name evidence="10" type="ORF">SAMN02745133_00163</name>
</gene>
<dbReference type="GO" id="GO:0043093">
    <property type="term" value="P:FtsZ-dependent cytokinesis"/>
    <property type="evidence" value="ECO:0007669"/>
    <property type="project" value="TreeGrafter"/>
</dbReference>
<proteinExistence type="predicted"/>
<dbReference type="STRING" id="1121429.SAMN02745133_00163"/>
<dbReference type="GO" id="GO:0032153">
    <property type="term" value="C:cell division site"/>
    <property type="evidence" value="ECO:0007669"/>
    <property type="project" value="TreeGrafter"/>
</dbReference>
<dbReference type="NCBIfam" id="NF010724">
    <property type="entry name" value="PRK14126.1"/>
    <property type="match status" value="1"/>
</dbReference>
<keyword evidence="5" id="KW-0717">Septation</keyword>
<dbReference type="InterPro" id="IPR053712">
    <property type="entry name" value="Bac_CellDiv_Activator"/>
</dbReference>
<evidence type="ECO:0000256" key="9">
    <source>
        <dbReference type="ARBA" id="ARBA00033158"/>
    </source>
</evidence>
<sequence length="90" mass="10405">MSDQTNRVEVEIFGEYYTLKGNESPEYMMKVAQIVDKKMVEVSQRNTRLSTNKVAVLTAVNLVDELLKLQEQYNNLLRMMDPENENSSNS</sequence>
<keyword evidence="6" id="KW-0131">Cell cycle</keyword>
<evidence type="ECO:0000256" key="5">
    <source>
        <dbReference type="ARBA" id="ARBA00023210"/>
    </source>
</evidence>
<dbReference type="AlphaFoldDB" id="A0A1M4SL65"/>
<dbReference type="EMBL" id="FQUY01000001">
    <property type="protein sequence ID" value="SHE33014.1"/>
    <property type="molecule type" value="Genomic_DNA"/>
</dbReference>
<comment type="function">
    <text evidence="7">Activator of cell division through the inhibition of FtsZ GTPase activity, therefore promoting FtsZ assembly into bundles of protofilaments necessary for the formation of the division Z ring. It is recruited early at mid-cell but it is not essential for cell division.</text>
</comment>
<dbReference type="PANTHER" id="PTHR34981">
    <property type="entry name" value="CELL DIVISION PROTEIN ZAPA"/>
    <property type="match status" value="1"/>
</dbReference>
<evidence type="ECO:0000256" key="1">
    <source>
        <dbReference type="ARBA" id="ARBA00004496"/>
    </source>
</evidence>
<comment type="subcellular location">
    <subcellularLocation>
        <location evidence="1">Cytoplasm</location>
    </subcellularLocation>
</comment>
<dbReference type="RefSeq" id="WP_073234188.1">
    <property type="nucleotide sequence ID" value="NZ_FQUY01000001.1"/>
</dbReference>
<name>A0A1M4SL65_9FIRM</name>
<evidence type="ECO:0000256" key="3">
    <source>
        <dbReference type="ARBA" id="ARBA00022490"/>
    </source>
</evidence>